<keyword evidence="11" id="KW-0496">Mitochondrion</keyword>
<evidence type="ECO:0000256" key="4">
    <source>
        <dbReference type="ARBA" id="ARBA00022989"/>
    </source>
</evidence>
<organism evidence="11">
    <name type="scientific">Benedenia hoshinai</name>
    <name type="common">Flatworm</name>
    <dbReference type="NCBI Taxonomy" id="407255"/>
    <lineage>
        <taxon>Eukaryota</taxon>
        <taxon>Metazoa</taxon>
        <taxon>Spiralia</taxon>
        <taxon>Lophotrochozoa</taxon>
        <taxon>Platyhelminthes</taxon>
        <taxon>Monogenea</taxon>
        <taxon>Monopisthocotylea</taxon>
        <taxon>Capsalidea</taxon>
        <taxon>Capsalidae</taxon>
        <taxon>Benedenia</taxon>
    </lineage>
</organism>
<evidence type="ECO:0000256" key="3">
    <source>
        <dbReference type="ARBA" id="ARBA00022692"/>
    </source>
</evidence>
<dbReference type="PANTHER" id="PTHR42829:SF2">
    <property type="entry name" value="NADH-UBIQUINONE OXIDOREDUCTASE CHAIN 5"/>
    <property type="match status" value="1"/>
</dbReference>
<keyword evidence="4 8" id="KW-1133">Transmembrane helix</keyword>
<dbReference type="EMBL" id="EF055880">
    <property type="protein sequence ID" value="ABK58263.1"/>
    <property type="molecule type" value="Genomic_DNA"/>
</dbReference>
<dbReference type="GO" id="GO:0003954">
    <property type="term" value="F:NADH dehydrogenase activity"/>
    <property type="evidence" value="ECO:0007669"/>
    <property type="project" value="TreeGrafter"/>
</dbReference>
<feature type="transmembrane region" description="Helical" evidence="8">
    <location>
        <begin position="339"/>
        <end position="358"/>
    </location>
</feature>
<dbReference type="Pfam" id="PF00361">
    <property type="entry name" value="Proton_antipo_M"/>
    <property type="match status" value="1"/>
</dbReference>
<accession>E1U265</accession>
<feature type="transmembrane region" description="Helical" evidence="8">
    <location>
        <begin position="210"/>
        <end position="233"/>
    </location>
</feature>
<evidence type="ECO:0000256" key="7">
    <source>
        <dbReference type="ARBA" id="ARBA00049551"/>
    </source>
</evidence>
<comment type="subcellular location">
    <subcellularLocation>
        <location evidence="1">Membrane</location>
        <topology evidence="1">Multi-pass membrane protein</topology>
    </subcellularLocation>
</comment>
<evidence type="ECO:0000256" key="1">
    <source>
        <dbReference type="ARBA" id="ARBA00004141"/>
    </source>
</evidence>
<evidence type="ECO:0000256" key="9">
    <source>
        <dbReference type="SAM" id="SignalP"/>
    </source>
</evidence>
<comment type="catalytic activity">
    <reaction evidence="7">
        <text>a ubiquinone + NADH + 5 H(+)(in) = a ubiquinol + NAD(+) + 4 H(+)(out)</text>
        <dbReference type="Rhea" id="RHEA:29091"/>
        <dbReference type="Rhea" id="RHEA-COMP:9565"/>
        <dbReference type="Rhea" id="RHEA-COMP:9566"/>
        <dbReference type="ChEBI" id="CHEBI:15378"/>
        <dbReference type="ChEBI" id="CHEBI:16389"/>
        <dbReference type="ChEBI" id="CHEBI:17976"/>
        <dbReference type="ChEBI" id="CHEBI:57540"/>
        <dbReference type="ChEBI" id="CHEBI:57945"/>
        <dbReference type="EC" id="7.1.1.2"/>
    </reaction>
</comment>
<dbReference type="InterPro" id="IPR003945">
    <property type="entry name" value="NU5C-like"/>
</dbReference>
<dbReference type="PANTHER" id="PTHR42829">
    <property type="entry name" value="NADH-UBIQUINONE OXIDOREDUCTASE CHAIN 5"/>
    <property type="match status" value="1"/>
</dbReference>
<dbReference type="InterPro" id="IPR001750">
    <property type="entry name" value="ND/Mrp_TM"/>
</dbReference>
<feature type="transmembrane region" description="Helical" evidence="8">
    <location>
        <begin position="379"/>
        <end position="399"/>
    </location>
</feature>
<protein>
    <recommendedName>
        <fullName evidence="2">NADH:ubiquinone reductase (H(+)-translocating)</fullName>
        <ecNumber evidence="2">7.1.1.2</ecNumber>
    </recommendedName>
    <alternativeName>
        <fullName evidence="6">NADH dehydrogenase subunit 5</fullName>
    </alternativeName>
</protein>
<feature type="transmembrane region" description="Helical" evidence="8">
    <location>
        <begin position="36"/>
        <end position="58"/>
    </location>
</feature>
<keyword evidence="3 8" id="KW-0812">Transmembrane</keyword>
<feature type="transmembrane region" description="Helical" evidence="8">
    <location>
        <begin position="70"/>
        <end position="88"/>
    </location>
</feature>
<name>E1U265_BENHO</name>
<keyword evidence="9" id="KW-0732">Signal</keyword>
<dbReference type="GO" id="GO:0008137">
    <property type="term" value="F:NADH dehydrogenase (ubiquinone) activity"/>
    <property type="evidence" value="ECO:0007669"/>
    <property type="project" value="UniProtKB-EC"/>
</dbReference>
<feature type="transmembrane region" description="Helical" evidence="8">
    <location>
        <begin position="411"/>
        <end position="435"/>
    </location>
</feature>
<feature type="transmembrane region" description="Helical" evidence="8">
    <location>
        <begin position="185"/>
        <end position="204"/>
    </location>
</feature>
<evidence type="ECO:0000256" key="6">
    <source>
        <dbReference type="ARBA" id="ARBA00031027"/>
    </source>
</evidence>
<sequence length="509" mass="58890">MLILFLFFCLLLINTNFVMSFNFFNGLCNSLNLNYYFSSISNICLIMLLCCGIIALYFSLHYYNWEFNSLNSLIIFFLSIMCYLVLTNNFYNSLIAWEYLGVVSFILILYYSNYDTARAANITLVSSRFGDVGLFILLSFFFYFFNNSPFYFFSILLIIITKSAIIPFSSWLLEAMRAPTPVSCLVHSSTLVAAGIWFTLNYNYLINSYISGLLIYFCLITILFSSLSALFLLDVKKLVALSTCNNVSWCFLYYFLGNEYLCLIQLLSHGVAKCMLFCSVGDLLSCSNSNQFNSGLYNYHSGNLLNSFLCSLLTLFISGLPFLGVFFSKHLLITHFYNVNSFLLILLVFLCILFTYVYSFRLFMFVSFLFSGQNSGLNLSYNFASVILVCSCLFNYTYINSSEEFNPTDYNFSYLILLLQVLGSLLGIFCYRYNFNKLVFYFLGQDLLVLINNKLFNFVSHFFFIFSSFRFERFINNISFNINLFNFNFNSVLLLIIMSIFSLISLCIF</sequence>
<evidence type="ECO:0000256" key="5">
    <source>
        <dbReference type="ARBA" id="ARBA00023136"/>
    </source>
</evidence>
<keyword evidence="5 8" id="KW-0472">Membrane</keyword>
<evidence type="ECO:0000313" key="11">
    <source>
        <dbReference type="EMBL" id="ABK58263.1"/>
    </source>
</evidence>
<evidence type="ECO:0000256" key="2">
    <source>
        <dbReference type="ARBA" id="ARBA00012944"/>
    </source>
</evidence>
<geneLocation type="mitochondrion" evidence="11"/>
<dbReference type="GO" id="GO:0016020">
    <property type="term" value="C:membrane"/>
    <property type="evidence" value="ECO:0007669"/>
    <property type="project" value="UniProtKB-SubCell"/>
</dbReference>
<gene>
    <name evidence="11" type="primary">nad5</name>
</gene>
<feature type="transmembrane region" description="Helical" evidence="8">
    <location>
        <begin position="238"/>
        <end position="257"/>
    </location>
</feature>
<dbReference type="GO" id="GO:0015990">
    <property type="term" value="P:electron transport coupled proton transport"/>
    <property type="evidence" value="ECO:0007669"/>
    <property type="project" value="TreeGrafter"/>
</dbReference>
<dbReference type="AlphaFoldDB" id="E1U265"/>
<evidence type="ECO:0000256" key="8">
    <source>
        <dbReference type="SAM" id="Phobius"/>
    </source>
</evidence>
<evidence type="ECO:0000259" key="10">
    <source>
        <dbReference type="Pfam" id="PF00361"/>
    </source>
</evidence>
<dbReference type="EC" id="7.1.1.2" evidence="2"/>
<feature type="transmembrane region" description="Helical" evidence="8">
    <location>
        <begin position="124"/>
        <end position="145"/>
    </location>
</feature>
<feature type="transmembrane region" description="Helical" evidence="8">
    <location>
        <begin position="94"/>
        <end position="112"/>
    </location>
</feature>
<feature type="transmembrane region" description="Helical" evidence="8">
    <location>
        <begin position="304"/>
        <end position="327"/>
    </location>
</feature>
<feature type="transmembrane region" description="Helical" evidence="8">
    <location>
        <begin position="489"/>
        <end position="508"/>
    </location>
</feature>
<feature type="chain" id="PRO_5003152410" description="NADH:ubiquinone reductase (H(+)-translocating)" evidence="9">
    <location>
        <begin position="21"/>
        <end position="509"/>
    </location>
</feature>
<feature type="transmembrane region" description="Helical" evidence="8">
    <location>
        <begin position="447"/>
        <end position="469"/>
    </location>
</feature>
<feature type="transmembrane region" description="Helical" evidence="8">
    <location>
        <begin position="151"/>
        <end position="173"/>
    </location>
</feature>
<dbReference type="PRINTS" id="PR01434">
    <property type="entry name" value="NADHDHGNASE5"/>
</dbReference>
<dbReference type="GO" id="GO:0042773">
    <property type="term" value="P:ATP synthesis coupled electron transport"/>
    <property type="evidence" value="ECO:0007669"/>
    <property type="project" value="InterPro"/>
</dbReference>
<feature type="domain" description="NADH:quinone oxidoreductase/Mrp antiporter transmembrane" evidence="10">
    <location>
        <begin position="90"/>
        <end position="353"/>
    </location>
</feature>
<feature type="signal peptide" evidence="9">
    <location>
        <begin position="1"/>
        <end position="20"/>
    </location>
</feature>
<proteinExistence type="predicted"/>
<reference evidence="11" key="1">
    <citation type="submission" date="2006-10" db="EMBL/GenBank/DDBJ databases">
        <title>The complete mitochondrial genome of Benedenia hoshinai (Monogenea: Monopisthocotylea).</title>
        <authorList>
            <person name="Kang S."/>
            <person name="Park J.-K."/>
        </authorList>
    </citation>
    <scope>NUCLEOTIDE SEQUENCE</scope>
</reference>